<feature type="transmembrane region" description="Helical" evidence="1">
    <location>
        <begin position="32"/>
        <end position="49"/>
    </location>
</feature>
<reference evidence="2" key="1">
    <citation type="submission" date="2021-01" db="EMBL/GenBank/DDBJ databases">
        <authorList>
            <consortium name="Genoscope - CEA"/>
            <person name="William W."/>
        </authorList>
    </citation>
    <scope>NUCLEOTIDE SEQUENCE</scope>
</reference>
<keyword evidence="1" id="KW-1133">Transmembrane helix</keyword>
<protein>
    <submittedName>
        <fullName evidence="2">(rape) hypothetical protein</fullName>
    </submittedName>
</protein>
<dbReference type="EMBL" id="HG994366">
    <property type="protein sequence ID" value="CAF1898936.1"/>
    <property type="molecule type" value="Genomic_DNA"/>
</dbReference>
<name>A0A816K588_BRANA</name>
<accession>A0A816K588</accession>
<feature type="non-terminal residue" evidence="2">
    <location>
        <position position="96"/>
    </location>
</feature>
<proteinExistence type="predicted"/>
<keyword evidence="1" id="KW-0812">Transmembrane</keyword>
<evidence type="ECO:0000256" key="1">
    <source>
        <dbReference type="SAM" id="Phobius"/>
    </source>
</evidence>
<gene>
    <name evidence="2" type="ORF">DARMORV10_C02P19880.1</name>
</gene>
<dbReference type="Proteomes" id="UP001295469">
    <property type="component" value="Chromosome C02"/>
</dbReference>
<organism evidence="2">
    <name type="scientific">Brassica napus</name>
    <name type="common">Rape</name>
    <dbReference type="NCBI Taxonomy" id="3708"/>
    <lineage>
        <taxon>Eukaryota</taxon>
        <taxon>Viridiplantae</taxon>
        <taxon>Streptophyta</taxon>
        <taxon>Embryophyta</taxon>
        <taxon>Tracheophyta</taxon>
        <taxon>Spermatophyta</taxon>
        <taxon>Magnoliopsida</taxon>
        <taxon>eudicotyledons</taxon>
        <taxon>Gunneridae</taxon>
        <taxon>Pentapetalae</taxon>
        <taxon>rosids</taxon>
        <taxon>malvids</taxon>
        <taxon>Brassicales</taxon>
        <taxon>Brassicaceae</taxon>
        <taxon>Brassiceae</taxon>
        <taxon>Brassica</taxon>
    </lineage>
</organism>
<keyword evidence="1" id="KW-0472">Membrane</keyword>
<sequence>MYAGNVYLSFVTRKSHTDNSTCKGEYEVVVKFYWTLYIWIMVIIRKMVLRDYSRIIGSQIYKFDLGSSQRSLWNARFNIVDSCVFICLYSNCMKGK</sequence>
<evidence type="ECO:0000313" key="2">
    <source>
        <dbReference type="EMBL" id="CAF1898936.1"/>
    </source>
</evidence>
<dbReference type="AlphaFoldDB" id="A0A816K588"/>